<dbReference type="InterPro" id="IPR043129">
    <property type="entry name" value="ATPase_NBD"/>
</dbReference>
<dbReference type="Pfam" id="PF21447">
    <property type="entry name" value="Ppx-GppA_III"/>
    <property type="match status" value="1"/>
</dbReference>
<dbReference type="AlphaFoldDB" id="A0A9Q9FFC2"/>
<protein>
    <submittedName>
        <fullName evidence="5">Ppx/GppA family phosphatase</fullName>
    </submittedName>
</protein>
<evidence type="ECO:0000313" key="7">
    <source>
        <dbReference type="Proteomes" id="UP001058072"/>
    </source>
</evidence>
<dbReference type="SUPFAM" id="SSF53067">
    <property type="entry name" value="Actin-like ATPase domain"/>
    <property type="match status" value="2"/>
</dbReference>
<dbReference type="Gene3D" id="3.30.420.150">
    <property type="entry name" value="Exopolyphosphatase. Domain 2"/>
    <property type="match status" value="1"/>
</dbReference>
<dbReference type="GO" id="GO:0006357">
    <property type="term" value="P:regulation of transcription by RNA polymerase II"/>
    <property type="evidence" value="ECO:0007669"/>
    <property type="project" value="TreeGrafter"/>
</dbReference>
<dbReference type="PANTHER" id="PTHR30005">
    <property type="entry name" value="EXOPOLYPHOSPHATASE"/>
    <property type="match status" value="1"/>
</dbReference>
<proteinExistence type="inferred from homology"/>
<organism evidence="5 7">
    <name type="scientific">Turicibacter bilis</name>
    <dbReference type="NCBI Taxonomy" id="2735723"/>
    <lineage>
        <taxon>Bacteria</taxon>
        <taxon>Bacillati</taxon>
        <taxon>Bacillota</taxon>
        <taxon>Erysipelotrichia</taxon>
        <taxon>Erysipelotrichales</taxon>
        <taxon>Turicibacteraceae</taxon>
        <taxon>Turicibacter</taxon>
    </lineage>
</organism>
<dbReference type="Proteomes" id="UP001058016">
    <property type="component" value="Chromosome"/>
</dbReference>
<evidence type="ECO:0000313" key="6">
    <source>
        <dbReference type="Proteomes" id="UP001058016"/>
    </source>
</evidence>
<keyword evidence="6" id="KW-1185">Reference proteome</keyword>
<dbReference type="EMBL" id="CP071250">
    <property type="protein sequence ID" value="UUF08427.1"/>
    <property type="molecule type" value="Genomic_DNA"/>
</dbReference>
<dbReference type="Gene3D" id="1.10.3210.10">
    <property type="entry name" value="Hypothetical protein af1432"/>
    <property type="match status" value="1"/>
</dbReference>
<dbReference type="CDD" id="cd24052">
    <property type="entry name" value="ASKHA_NBD_HpPPX-GppA-like"/>
    <property type="match status" value="1"/>
</dbReference>
<evidence type="ECO:0000313" key="4">
    <source>
        <dbReference type="EMBL" id="UUF04885.1"/>
    </source>
</evidence>
<dbReference type="SUPFAM" id="SSF109604">
    <property type="entry name" value="HD-domain/PDEase-like"/>
    <property type="match status" value="1"/>
</dbReference>
<dbReference type="RefSeq" id="WP_055275113.1">
    <property type="nucleotide sequence ID" value="NZ_CP071249.1"/>
</dbReference>
<dbReference type="InterPro" id="IPR050273">
    <property type="entry name" value="GppA/Ppx_hydrolase"/>
</dbReference>
<evidence type="ECO:0000259" key="2">
    <source>
        <dbReference type="Pfam" id="PF02541"/>
    </source>
</evidence>
<dbReference type="InterPro" id="IPR048950">
    <property type="entry name" value="Ppx_GppA_C"/>
</dbReference>
<sequence length="487" mass="55547">MKKLSIIDIGSNSIKVLITNLNSKIYYDILCEEKVPFRMSQYMTPDQTLSEEGSKKLIDILSYFKHLSDYHQSKTILAIATEATRRLKNSEHILNQINQQLNIQVELLPGEMEAYYGYLATLHTIDLSDYLQIDIGGSSMEVVLVKNKKLINSISLPLGAIVTSKNFNLGDEITQEKSEAFKNFINSSFNDIPWLKDAIHLPIVGIGGTIRMISKIYRNLIGDNFKLQHQYILTCENFQTVYDMLAPLSLKDRLGVKGITKERADIVLGCLMTIRALMSYIDSKELVINRYGIRQGLIFKQLDLPTHSVLDYSLCNLLTHFKLDEHHNDRLKQSTLTLANQLGINDPSSVNILKTISKLHQIGQVISYQNVNKHTFHLLMNVQVNGLTPKEQLMCAYTVKLLDRFNIKLEHANVLNEPDLAHCKKLSLILQLASYLTALKQEFTSLHVKENNIQIQFSHPIPSIYIGKLETLSKLYTEVFNKKLMIH</sequence>
<feature type="domain" description="Ppx/GppA phosphatase N-terminal" evidence="2">
    <location>
        <begin position="28"/>
        <end position="303"/>
    </location>
</feature>
<dbReference type="Gene3D" id="3.30.420.40">
    <property type="match status" value="1"/>
</dbReference>
<evidence type="ECO:0000259" key="3">
    <source>
        <dbReference type="Pfam" id="PF21447"/>
    </source>
</evidence>
<reference evidence="5 6" key="1">
    <citation type="submission" date="2021-03" db="EMBL/GenBank/DDBJ databases">
        <title>Comparative Genomics and Metabolomics in the genus Turicibacter.</title>
        <authorList>
            <person name="Maki J."/>
            <person name="Looft T."/>
        </authorList>
    </citation>
    <scope>NUCLEOTIDE SEQUENCE</scope>
    <source>
        <strain evidence="5">ISU324</strain>
        <strain evidence="4 6">MMM721</strain>
    </source>
</reference>
<comment type="similarity">
    <text evidence="1">Belongs to the GppA/Ppx family.</text>
</comment>
<dbReference type="EMBL" id="CP071249">
    <property type="protein sequence ID" value="UUF04885.1"/>
    <property type="molecule type" value="Genomic_DNA"/>
</dbReference>
<dbReference type="InterPro" id="IPR003695">
    <property type="entry name" value="Ppx_GppA_N"/>
</dbReference>
<accession>A0A9Q9FFC2</accession>
<dbReference type="Pfam" id="PF02541">
    <property type="entry name" value="Ppx-GppA"/>
    <property type="match status" value="1"/>
</dbReference>
<dbReference type="Proteomes" id="UP001058072">
    <property type="component" value="Chromosome"/>
</dbReference>
<name>A0A9Q9FFC2_9FIRM</name>
<evidence type="ECO:0000256" key="1">
    <source>
        <dbReference type="ARBA" id="ARBA00007125"/>
    </source>
</evidence>
<evidence type="ECO:0000313" key="5">
    <source>
        <dbReference type="EMBL" id="UUF08427.1"/>
    </source>
</evidence>
<dbReference type="PANTHER" id="PTHR30005:SF0">
    <property type="entry name" value="RETROGRADE REGULATION PROTEIN 2"/>
    <property type="match status" value="1"/>
</dbReference>
<feature type="domain" description="Ppx/GppA phosphatase C-terminal" evidence="3">
    <location>
        <begin position="313"/>
        <end position="442"/>
    </location>
</feature>
<gene>
    <name evidence="4" type="ORF">J0J69_06895</name>
    <name evidence="5" type="ORF">J0J70_12805</name>
</gene>